<keyword evidence="2" id="KW-1185">Reference proteome</keyword>
<name>A0ABP3ABM0_MYCUL</name>
<evidence type="ECO:0000313" key="2">
    <source>
        <dbReference type="Proteomes" id="UP000020681"/>
    </source>
</evidence>
<gene>
    <name evidence="1" type="ORF">I551_4705</name>
</gene>
<reference evidence="1 2" key="1">
    <citation type="submission" date="2014-01" db="EMBL/GenBank/DDBJ databases">
        <authorList>
            <person name="Dobos K."/>
            <person name="Lenaerts A."/>
            <person name="Ordway D."/>
            <person name="DeGroote M.A."/>
            <person name="Parker T."/>
            <person name="Sizemore C."/>
            <person name="Tallon L.J."/>
            <person name="Sadzewicz L.K."/>
            <person name="Sengamalay N."/>
            <person name="Fraser C.M."/>
            <person name="Hine E."/>
            <person name="Shefchek K.A."/>
            <person name="Das S.P."/>
            <person name="Tettelin H."/>
        </authorList>
    </citation>
    <scope>NUCLEOTIDE SEQUENCE [LARGE SCALE GENOMIC DNA]</scope>
    <source>
        <strain evidence="1 2">Harvey</strain>
    </source>
</reference>
<comment type="caution">
    <text evidence="1">The sequence shown here is derived from an EMBL/GenBank/DDBJ whole genome shotgun (WGS) entry which is preliminary data.</text>
</comment>
<evidence type="ECO:0000313" key="1">
    <source>
        <dbReference type="EMBL" id="EUA88757.1"/>
    </source>
</evidence>
<sequence>MIEVRAATPEDAYDVARVHVRSWQWAFRGLISQDYLDNLSPQDWVDRYTVRRMGL</sequence>
<dbReference type="Gene3D" id="3.40.630.30">
    <property type="match status" value="1"/>
</dbReference>
<dbReference type="InterPro" id="IPR016181">
    <property type="entry name" value="Acyl_CoA_acyltransferase"/>
</dbReference>
<dbReference type="EMBL" id="JAOL01000133">
    <property type="protein sequence ID" value="EUA88757.1"/>
    <property type="molecule type" value="Genomic_DNA"/>
</dbReference>
<protein>
    <submittedName>
        <fullName evidence="1">Acetyltransferase</fullName>
    </submittedName>
</protein>
<dbReference type="Proteomes" id="UP000020681">
    <property type="component" value="Unassembled WGS sequence"/>
</dbReference>
<dbReference type="SUPFAM" id="SSF55729">
    <property type="entry name" value="Acyl-CoA N-acyltransferases (Nat)"/>
    <property type="match status" value="1"/>
</dbReference>
<accession>A0ABP3ABM0</accession>
<organism evidence="1 2">
    <name type="scientific">Mycobacterium ulcerans str. Harvey</name>
    <dbReference type="NCBI Taxonomy" id="1299332"/>
    <lineage>
        <taxon>Bacteria</taxon>
        <taxon>Bacillati</taxon>
        <taxon>Actinomycetota</taxon>
        <taxon>Actinomycetes</taxon>
        <taxon>Mycobacteriales</taxon>
        <taxon>Mycobacteriaceae</taxon>
        <taxon>Mycobacterium</taxon>
        <taxon>Mycobacterium ulcerans group</taxon>
    </lineage>
</organism>
<proteinExistence type="predicted"/>